<comment type="caution">
    <text evidence="8">Lacks conserved residue(s) required for the propagation of feature annotation.</text>
</comment>
<dbReference type="PANTHER" id="PTHR12352:SF30">
    <property type="entry name" value="FI05255P"/>
    <property type="match status" value="1"/>
</dbReference>
<dbReference type="SMART" id="SM00211">
    <property type="entry name" value="TY"/>
    <property type="match status" value="2"/>
</dbReference>
<dbReference type="PROSITE" id="PS50222">
    <property type="entry name" value="EF_HAND_2"/>
    <property type="match status" value="1"/>
</dbReference>
<dbReference type="Gene3D" id="4.10.800.10">
    <property type="entry name" value="Thyroglobulin type-1"/>
    <property type="match status" value="2"/>
</dbReference>
<feature type="domain" description="Thyroglobulin type-1" evidence="12">
    <location>
        <begin position="69"/>
        <end position="134"/>
    </location>
</feature>
<dbReference type="AlphaFoldDB" id="A0A443R1Y3"/>
<evidence type="ECO:0000256" key="7">
    <source>
        <dbReference type="ARBA" id="ARBA00023180"/>
    </source>
</evidence>
<feature type="disulfide bond" evidence="8">
    <location>
        <begin position="104"/>
        <end position="111"/>
    </location>
</feature>
<feature type="region of interest" description="Disordered" evidence="9">
    <location>
        <begin position="519"/>
        <end position="549"/>
    </location>
</feature>
<name>A0A443R1Y3_9ACAR</name>
<evidence type="ECO:0000313" key="14">
    <source>
        <dbReference type="EMBL" id="RWS09258.1"/>
    </source>
</evidence>
<keyword evidence="2" id="KW-0964">Secreted</keyword>
<feature type="region of interest" description="Disordered" evidence="9">
    <location>
        <begin position="298"/>
        <end position="333"/>
    </location>
</feature>
<sequence length="549" mass="63565">MNARIIRRCFLLVFLLIEFRAQCVNANDQCKDRCANSEDAVVCGVDGRNYRNECELKCANVAKAFHGICSNCFREKAAKERNEAKNVFIPECNHVDGNYMMSQCHKETGYCWCVNVINGKPILNSSVKQKQPNCAKFVNKIKRKRRPRRGERKRCSDSDKKTFNRNLIAIFISELKRVRASSDESKNDSALAKEAMKWKFSELDSDKNEHLSRKEMKHFRRMLVKIIKPRHCSWFFVRTCDANRDRQISQSEWEYCLGFAQTLPENVKRDDSKNKVRRKPTAIHMMLMLSSSGVGGGGGGIPFLQSNDKRDVDGDDDEDEKQTGDKGIALEENCEQSRRHALENSAKNEHSKLFIPECNEKNSYVYKEVQCHEETGYCWCVDVRNGHPIQGTSAYMQQPNCKEKHLLTSTSFKGCSFRKKQRFIRELIASFENEMRNESHVTNSSNIVIIKWKFAKLDLNKNQKLERSEVKQFKKQNAARIKGSNLRKCWRNFFRFCDLDSNHIIDEIEWIQCCGEHDQSSENSAKRKPAPTSKQRRGPNPFSSILKAD</sequence>
<keyword evidence="4" id="KW-0677">Repeat</keyword>
<dbReference type="InterPro" id="IPR011992">
    <property type="entry name" value="EF-hand-dom_pair"/>
</dbReference>
<evidence type="ECO:0000256" key="2">
    <source>
        <dbReference type="ARBA" id="ARBA00022525"/>
    </source>
</evidence>
<evidence type="ECO:0000313" key="15">
    <source>
        <dbReference type="Proteomes" id="UP000285301"/>
    </source>
</evidence>
<dbReference type="InterPro" id="IPR036857">
    <property type="entry name" value="Thyroglobulin_1_sf"/>
</dbReference>
<dbReference type="OrthoDB" id="5986054at2759"/>
<dbReference type="GO" id="GO:0005615">
    <property type="term" value="C:extracellular space"/>
    <property type="evidence" value="ECO:0007669"/>
    <property type="project" value="TreeGrafter"/>
</dbReference>
<dbReference type="Gene3D" id="1.10.238.10">
    <property type="entry name" value="EF-hand"/>
    <property type="match status" value="2"/>
</dbReference>
<feature type="domain" description="EF-hand" evidence="11">
    <location>
        <begin position="191"/>
        <end position="226"/>
    </location>
</feature>
<dbReference type="Proteomes" id="UP000285301">
    <property type="component" value="Unassembled WGS sequence"/>
</dbReference>
<dbReference type="SUPFAM" id="SSF100895">
    <property type="entry name" value="Kazal-type serine protease inhibitors"/>
    <property type="match status" value="1"/>
</dbReference>
<dbReference type="GO" id="GO:0050840">
    <property type="term" value="F:extracellular matrix binding"/>
    <property type="evidence" value="ECO:0007669"/>
    <property type="project" value="TreeGrafter"/>
</dbReference>
<dbReference type="PROSITE" id="PS00018">
    <property type="entry name" value="EF_HAND_1"/>
    <property type="match status" value="3"/>
</dbReference>
<dbReference type="GO" id="GO:0030198">
    <property type="term" value="P:extracellular matrix organization"/>
    <property type="evidence" value="ECO:0007669"/>
    <property type="project" value="TreeGrafter"/>
</dbReference>
<dbReference type="GO" id="GO:0008201">
    <property type="term" value="F:heparin binding"/>
    <property type="evidence" value="ECO:0007669"/>
    <property type="project" value="TreeGrafter"/>
</dbReference>
<dbReference type="InterPro" id="IPR018247">
    <property type="entry name" value="EF_Hand_1_Ca_BS"/>
</dbReference>
<dbReference type="EMBL" id="NCKU01002594">
    <property type="protein sequence ID" value="RWS09258.1"/>
    <property type="molecule type" value="Genomic_DNA"/>
</dbReference>
<dbReference type="Pfam" id="PF00086">
    <property type="entry name" value="Thyroglobulin_1"/>
    <property type="match status" value="2"/>
</dbReference>
<dbReference type="Pfam" id="PF07648">
    <property type="entry name" value="Kazal_2"/>
    <property type="match status" value="1"/>
</dbReference>
<evidence type="ECO:0000256" key="8">
    <source>
        <dbReference type="PROSITE-ProRule" id="PRU00500"/>
    </source>
</evidence>
<accession>A0A443R1Y3</accession>
<dbReference type="SMART" id="SM00054">
    <property type="entry name" value="EFh"/>
    <property type="match status" value="3"/>
</dbReference>
<proteinExistence type="predicted"/>
<keyword evidence="3 10" id="KW-0732">Signal</keyword>
<dbReference type="InterPro" id="IPR002350">
    <property type="entry name" value="Kazal_dom"/>
</dbReference>
<dbReference type="CDD" id="cd00104">
    <property type="entry name" value="KAZAL_FS"/>
    <property type="match status" value="1"/>
</dbReference>
<evidence type="ECO:0000259" key="11">
    <source>
        <dbReference type="PROSITE" id="PS50222"/>
    </source>
</evidence>
<evidence type="ECO:0000256" key="9">
    <source>
        <dbReference type="SAM" id="MobiDB-lite"/>
    </source>
</evidence>
<feature type="domain" description="Thyroglobulin type-1" evidence="12">
    <location>
        <begin position="331"/>
        <end position="401"/>
    </location>
</feature>
<dbReference type="InterPro" id="IPR002048">
    <property type="entry name" value="EF_hand_dom"/>
</dbReference>
<evidence type="ECO:0000256" key="5">
    <source>
        <dbReference type="ARBA" id="ARBA00022837"/>
    </source>
</evidence>
<dbReference type="STRING" id="1965070.A0A443R1Y3"/>
<dbReference type="PROSITE" id="PS00484">
    <property type="entry name" value="THYROGLOBULIN_1_1"/>
    <property type="match status" value="1"/>
</dbReference>
<organism evidence="14 15">
    <name type="scientific">Dinothrombium tinctorium</name>
    <dbReference type="NCBI Taxonomy" id="1965070"/>
    <lineage>
        <taxon>Eukaryota</taxon>
        <taxon>Metazoa</taxon>
        <taxon>Ecdysozoa</taxon>
        <taxon>Arthropoda</taxon>
        <taxon>Chelicerata</taxon>
        <taxon>Arachnida</taxon>
        <taxon>Acari</taxon>
        <taxon>Acariformes</taxon>
        <taxon>Trombidiformes</taxon>
        <taxon>Prostigmata</taxon>
        <taxon>Anystina</taxon>
        <taxon>Parasitengona</taxon>
        <taxon>Trombidioidea</taxon>
        <taxon>Trombidiidae</taxon>
        <taxon>Dinothrombium</taxon>
    </lineage>
</organism>
<keyword evidence="7" id="KW-0325">Glycoprotein</keyword>
<dbReference type="PROSITE" id="PS51465">
    <property type="entry name" value="KAZAL_2"/>
    <property type="match status" value="1"/>
</dbReference>
<dbReference type="CDD" id="cd00191">
    <property type="entry name" value="TY"/>
    <property type="match status" value="2"/>
</dbReference>
<evidence type="ECO:0000259" key="13">
    <source>
        <dbReference type="PROSITE" id="PS51465"/>
    </source>
</evidence>
<keyword evidence="15" id="KW-1185">Reference proteome</keyword>
<keyword evidence="5" id="KW-0106">Calcium</keyword>
<evidence type="ECO:0000256" key="1">
    <source>
        <dbReference type="ARBA" id="ARBA00004613"/>
    </source>
</evidence>
<dbReference type="SUPFAM" id="SSF57610">
    <property type="entry name" value="Thyroglobulin type-1 domain"/>
    <property type="match status" value="2"/>
</dbReference>
<dbReference type="Pfam" id="PF10591">
    <property type="entry name" value="SPARC_Ca_bdg"/>
    <property type="match status" value="2"/>
</dbReference>
<reference evidence="14 15" key="1">
    <citation type="journal article" date="2018" name="Gigascience">
        <title>Genomes of trombidid mites reveal novel predicted allergens and laterally-transferred genes associated with secondary metabolism.</title>
        <authorList>
            <person name="Dong X."/>
            <person name="Chaisiri K."/>
            <person name="Xia D."/>
            <person name="Armstrong S.D."/>
            <person name="Fang Y."/>
            <person name="Donnelly M.J."/>
            <person name="Kadowaki T."/>
            <person name="McGarry J.W."/>
            <person name="Darby A.C."/>
            <person name="Makepeace B.L."/>
        </authorList>
    </citation>
    <scope>NUCLEOTIDE SEQUENCE [LARGE SCALE GENOMIC DNA]</scope>
    <source>
        <strain evidence="14">UoL-WK</strain>
    </source>
</reference>
<feature type="disulfide bond" evidence="8">
    <location>
        <begin position="371"/>
        <end position="378"/>
    </location>
</feature>
<gene>
    <name evidence="14" type="ORF">B4U79_06404</name>
</gene>
<comment type="caution">
    <text evidence="14">The sequence shown here is derived from an EMBL/GenBank/DDBJ whole genome shotgun (WGS) entry which is preliminary data.</text>
</comment>
<feature type="domain" description="Kazal-like" evidence="13">
    <location>
        <begin position="24"/>
        <end position="71"/>
    </location>
</feature>
<dbReference type="PROSITE" id="PS51162">
    <property type="entry name" value="THYROGLOBULIN_1_2"/>
    <property type="match status" value="2"/>
</dbReference>
<dbReference type="InterPro" id="IPR019577">
    <property type="entry name" value="SPARC/Testican_Ca-bd-dom"/>
</dbReference>
<dbReference type="InterPro" id="IPR000716">
    <property type="entry name" value="Thyroglobulin_1"/>
</dbReference>
<dbReference type="SUPFAM" id="SSF47473">
    <property type="entry name" value="EF-hand"/>
    <property type="match status" value="2"/>
</dbReference>
<evidence type="ECO:0000256" key="10">
    <source>
        <dbReference type="SAM" id="SignalP"/>
    </source>
</evidence>
<feature type="signal peptide" evidence="10">
    <location>
        <begin position="1"/>
        <end position="26"/>
    </location>
</feature>
<keyword evidence="6 8" id="KW-1015">Disulfide bond</keyword>
<dbReference type="FunFam" id="4.10.800.10:FF:000004">
    <property type="entry name" value="SPARC-related modular calcium-binding protein 1"/>
    <property type="match status" value="1"/>
</dbReference>
<dbReference type="PANTHER" id="PTHR12352">
    <property type="entry name" value="SECRETED MODULAR CALCIUM-BINDING PROTEIN"/>
    <property type="match status" value="1"/>
</dbReference>
<dbReference type="GO" id="GO:0005604">
    <property type="term" value="C:basement membrane"/>
    <property type="evidence" value="ECO:0007669"/>
    <property type="project" value="TreeGrafter"/>
</dbReference>
<evidence type="ECO:0000256" key="4">
    <source>
        <dbReference type="ARBA" id="ARBA00022737"/>
    </source>
</evidence>
<dbReference type="Gene3D" id="3.30.60.30">
    <property type="match status" value="1"/>
</dbReference>
<dbReference type="InterPro" id="IPR036058">
    <property type="entry name" value="Kazal_dom_sf"/>
</dbReference>
<feature type="compositionally biased region" description="Basic residues" evidence="9">
    <location>
        <begin position="526"/>
        <end position="537"/>
    </location>
</feature>
<dbReference type="InterPro" id="IPR051950">
    <property type="entry name" value="Dev_reg/Prot_inhib"/>
</dbReference>
<comment type="subcellular location">
    <subcellularLocation>
        <location evidence="1">Secreted</location>
    </subcellularLocation>
</comment>
<dbReference type="GO" id="GO:0005509">
    <property type="term" value="F:calcium ion binding"/>
    <property type="evidence" value="ECO:0007669"/>
    <property type="project" value="InterPro"/>
</dbReference>
<protein>
    <submittedName>
        <fullName evidence="14">Sparc-related modular calcium-binding protein 1-like protein</fullName>
    </submittedName>
</protein>
<evidence type="ECO:0000259" key="12">
    <source>
        <dbReference type="PROSITE" id="PS51162"/>
    </source>
</evidence>
<dbReference type="CDD" id="cd16234">
    <property type="entry name" value="EFh_SPARC_SMOC"/>
    <property type="match status" value="1"/>
</dbReference>
<feature type="chain" id="PRO_5019453871" evidence="10">
    <location>
        <begin position="27"/>
        <end position="549"/>
    </location>
</feature>
<dbReference type="SMART" id="SM00280">
    <property type="entry name" value="KAZAL"/>
    <property type="match status" value="1"/>
</dbReference>
<evidence type="ECO:0000256" key="3">
    <source>
        <dbReference type="ARBA" id="ARBA00022729"/>
    </source>
</evidence>
<evidence type="ECO:0000256" key="6">
    <source>
        <dbReference type="ARBA" id="ARBA00023157"/>
    </source>
</evidence>